<comment type="caution">
    <text evidence="1">The sequence shown here is derived from an EMBL/GenBank/DDBJ whole genome shotgun (WGS) entry which is preliminary data.</text>
</comment>
<dbReference type="Proteomes" id="UP000307749">
    <property type="component" value="Unassembled WGS sequence"/>
</dbReference>
<accession>A0A4S3KHE5</accession>
<keyword evidence="2" id="KW-1185">Reference proteome</keyword>
<dbReference type="EMBL" id="MWQO01000052">
    <property type="protein sequence ID" value="THD08122.1"/>
    <property type="molecule type" value="Genomic_DNA"/>
</dbReference>
<dbReference type="STRING" id="993689.GCA_002077135_02265"/>
<proteinExistence type="predicted"/>
<name>A0A4S3KHE5_9GAMM</name>
<dbReference type="AlphaFoldDB" id="A0A4S3KHE5"/>
<organism evidence="1 2">
    <name type="scientific">Metallibacterium scheffleri</name>
    <dbReference type="NCBI Taxonomy" id="993689"/>
    <lineage>
        <taxon>Bacteria</taxon>
        <taxon>Pseudomonadati</taxon>
        <taxon>Pseudomonadota</taxon>
        <taxon>Gammaproteobacteria</taxon>
        <taxon>Lysobacterales</taxon>
        <taxon>Rhodanobacteraceae</taxon>
        <taxon>Metallibacterium</taxon>
    </lineage>
</organism>
<sequence length="182" mass="19500">MISTTQLDELKKLHKDHIANTFLFTSKVLDQYKRMSDAHAEVLHGMLRDFSMTSALNGNDPTALAQEAMSLITRNFANQSNRSGNFISETAAAYAEIMRLVVQYGTDSFVGAQSVSRSATDAGSPQPQNLQNAWMAPFMSAFQNAASMMTAGMGSLTALQPASNSAANVADIKPVTSGKSAK</sequence>
<gene>
    <name evidence="1" type="ORF">B1806_13775</name>
</gene>
<dbReference type="RefSeq" id="WP_081127789.1">
    <property type="nucleotide sequence ID" value="NZ_DAHXOC010000016.1"/>
</dbReference>
<evidence type="ECO:0008006" key="3">
    <source>
        <dbReference type="Google" id="ProtNLM"/>
    </source>
</evidence>
<evidence type="ECO:0000313" key="2">
    <source>
        <dbReference type="Proteomes" id="UP000307749"/>
    </source>
</evidence>
<protein>
    <recommendedName>
        <fullName evidence="3">Phasin domain-containing protein</fullName>
    </recommendedName>
</protein>
<reference evidence="1 2" key="1">
    <citation type="submission" date="2017-02" db="EMBL/GenBank/DDBJ databases">
        <title>Whole genome sequencing of Metallibacterium scheffleri DSM 24874 (T).</title>
        <authorList>
            <person name="Kumar S."/>
            <person name="Patil P."/>
            <person name="Patil P.B."/>
        </authorList>
    </citation>
    <scope>NUCLEOTIDE SEQUENCE [LARGE SCALE GENOMIC DNA]</scope>
    <source>
        <strain evidence="1 2">DSM 24874</strain>
    </source>
</reference>
<evidence type="ECO:0000313" key="1">
    <source>
        <dbReference type="EMBL" id="THD08122.1"/>
    </source>
</evidence>